<comment type="similarity">
    <text evidence="1">Belongs to the CRISP family.</text>
</comment>
<keyword evidence="3" id="KW-0611">Plant defense</keyword>
<dbReference type="InterPro" id="IPR014044">
    <property type="entry name" value="CAP_dom"/>
</dbReference>
<dbReference type="SMART" id="SM00198">
    <property type="entry name" value="SCP"/>
    <property type="match status" value="1"/>
</dbReference>
<keyword evidence="7" id="KW-1185">Reference proteome</keyword>
<evidence type="ECO:0000313" key="8">
    <source>
        <dbReference type="RefSeq" id="XP_027348385.1"/>
    </source>
</evidence>
<keyword evidence="2 5" id="KW-0732">Signal</keyword>
<feature type="signal peptide" evidence="5">
    <location>
        <begin position="1"/>
        <end position="20"/>
    </location>
</feature>
<dbReference type="PANTHER" id="PTHR10334">
    <property type="entry name" value="CYSTEINE-RICH SECRETORY PROTEIN-RELATED"/>
    <property type="match status" value="1"/>
</dbReference>
<dbReference type="AlphaFoldDB" id="A0A8B8KWZ1"/>
<feature type="domain" description="SCP" evidence="6">
    <location>
        <begin position="22"/>
        <end position="153"/>
    </location>
</feature>
<keyword evidence="4" id="KW-1015">Disulfide bond</keyword>
<dbReference type="GO" id="GO:0098542">
    <property type="term" value="P:defense response to other organism"/>
    <property type="evidence" value="ECO:0007669"/>
    <property type="project" value="UniProtKB-ARBA"/>
</dbReference>
<reference evidence="8" key="2">
    <citation type="submission" date="2025-08" db="UniProtKB">
        <authorList>
            <consortium name="RefSeq"/>
        </authorList>
    </citation>
    <scope>IDENTIFICATION</scope>
    <source>
        <tissue evidence="8">Young leaves</tissue>
    </source>
</reference>
<dbReference type="Gene3D" id="3.40.33.10">
    <property type="entry name" value="CAP"/>
    <property type="match status" value="1"/>
</dbReference>
<protein>
    <submittedName>
        <fullName evidence="8">Basic form of pathogenesis-related protein 1-like</fullName>
    </submittedName>
</protein>
<evidence type="ECO:0000256" key="3">
    <source>
        <dbReference type="ARBA" id="ARBA00022821"/>
    </source>
</evidence>
<dbReference type="GeneID" id="113859926"/>
<dbReference type="InterPro" id="IPR001283">
    <property type="entry name" value="CRISP-related"/>
</dbReference>
<dbReference type="CDD" id="cd05381">
    <property type="entry name" value="CAP_PR-1"/>
    <property type="match status" value="1"/>
</dbReference>
<organism evidence="7 8">
    <name type="scientific">Abrus precatorius</name>
    <name type="common">Indian licorice</name>
    <name type="synonym">Glycine abrus</name>
    <dbReference type="NCBI Taxonomy" id="3816"/>
    <lineage>
        <taxon>Eukaryota</taxon>
        <taxon>Viridiplantae</taxon>
        <taxon>Streptophyta</taxon>
        <taxon>Embryophyta</taxon>
        <taxon>Tracheophyta</taxon>
        <taxon>Spermatophyta</taxon>
        <taxon>Magnoliopsida</taxon>
        <taxon>eudicotyledons</taxon>
        <taxon>Gunneridae</taxon>
        <taxon>Pentapetalae</taxon>
        <taxon>rosids</taxon>
        <taxon>fabids</taxon>
        <taxon>Fabales</taxon>
        <taxon>Fabaceae</taxon>
        <taxon>Papilionoideae</taxon>
        <taxon>50 kb inversion clade</taxon>
        <taxon>NPAAA clade</taxon>
        <taxon>indigoferoid/millettioid clade</taxon>
        <taxon>Abreae</taxon>
        <taxon>Abrus</taxon>
    </lineage>
</organism>
<dbReference type="InterPro" id="IPR035940">
    <property type="entry name" value="CAP_sf"/>
</dbReference>
<name>A0A8B8KWZ1_ABRPR</name>
<dbReference type="GO" id="GO:0005576">
    <property type="term" value="C:extracellular region"/>
    <property type="evidence" value="ECO:0007669"/>
    <property type="project" value="InterPro"/>
</dbReference>
<dbReference type="InterPro" id="IPR018244">
    <property type="entry name" value="Allrgn_V5/Tpx1_CS"/>
</dbReference>
<feature type="chain" id="PRO_5034152777" evidence="5">
    <location>
        <begin position="21"/>
        <end position="157"/>
    </location>
</feature>
<dbReference type="PROSITE" id="PS01010">
    <property type="entry name" value="CRISP_2"/>
    <property type="match status" value="1"/>
</dbReference>
<dbReference type="PRINTS" id="PR00837">
    <property type="entry name" value="V5TPXLIKE"/>
</dbReference>
<evidence type="ECO:0000259" key="6">
    <source>
        <dbReference type="SMART" id="SM00198"/>
    </source>
</evidence>
<accession>A0A8B8KWZ1</accession>
<dbReference type="OrthoDB" id="337038at2759"/>
<evidence type="ECO:0000256" key="4">
    <source>
        <dbReference type="ARBA" id="ARBA00023157"/>
    </source>
</evidence>
<sequence>MRLVSIVLITIFSTCCICLAQDSPKDYIDAHNKARAEVGVGPLSWSKTLESYAQNYANKMVKDCNMVHSGGPYGENLAGSSGDITAPGAVKLWVEEKANYDPNSNSCVNNGECLHYTQVVWNETFDLGCGKAKCDNGWTYVVCSYDPPGNFVGQKPY</sequence>
<reference evidence="7" key="1">
    <citation type="journal article" date="2019" name="Toxins">
        <title>Detection of Abrin-Like and Prepropulchellin-Like Toxin Genes and Transcripts Using Whole Genome Sequencing and Full-Length Transcript Sequencing of Abrus precatorius.</title>
        <authorList>
            <person name="Hovde B.T."/>
            <person name="Daligault H.E."/>
            <person name="Hanschen E.R."/>
            <person name="Kunde Y.A."/>
            <person name="Johnson M.B."/>
            <person name="Starkenburg S.R."/>
            <person name="Johnson S.L."/>
        </authorList>
    </citation>
    <scope>NUCLEOTIDE SEQUENCE [LARGE SCALE GENOMIC DNA]</scope>
</reference>
<dbReference type="FunFam" id="3.40.33.10:FF:000006">
    <property type="entry name" value="Putative pathogenesis-related protein 1"/>
    <property type="match status" value="1"/>
</dbReference>
<dbReference type="KEGG" id="aprc:113859926"/>
<evidence type="ECO:0000256" key="2">
    <source>
        <dbReference type="ARBA" id="ARBA00022729"/>
    </source>
</evidence>
<evidence type="ECO:0000256" key="5">
    <source>
        <dbReference type="SAM" id="SignalP"/>
    </source>
</evidence>
<evidence type="ECO:0000313" key="7">
    <source>
        <dbReference type="Proteomes" id="UP000694853"/>
    </source>
</evidence>
<dbReference type="SUPFAM" id="SSF55797">
    <property type="entry name" value="PR-1-like"/>
    <property type="match status" value="1"/>
</dbReference>
<proteinExistence type="inferred from homology"/>
<dbReference type="RefSeq" id="XP_027348385.1">
    <property type="nucleotide sequence ID" value="XM_027492584.1"/>
</dbReference>
<dbReference type="Pfam" id="PF00188">
    <property type="entry name" value="CAP"/>
    <property type="match status" value="1"/>
</dbReference>
<evidence type="ECO:0000256" key="1">
    <source>
        <dbReference type="ARBA" id="ARBA00009923"/>
    </source>
</evidence>
<dbReference type="Proteomes" id="UP000694853">
    <property type="component" value="Unplaced"/>
</dbReference>
<gene>
    <name evidence="8" type="primary">LOC113859926</name>
</gene>